<reference evidence="1 2" key="1">
    <citation type="journal article" date="2009" name="Genome Res.">
        <title>Whole genome sequence of Desulfovibrio magneticus strain RS-1 revealed common gene clusters in magnetotactic bacteria.</title>
        <authorList>
            <person name="Nakazawa H."/>
            <person name="Arakaki A."/>
            <person name="Narita-Yamada S."/>
            <person name="Yashiro I."/>
            <person name="Jinno K."/>
            <person name="Aoki N."/>
            <person name="Tsuruyama A."/>
            <person name="Okamura Y."/>
            <person name="Tanikawa S."/>
            <person name="Fujita N."/>
            <person name="Takeyama H."/>
            <person name="Matsunaga T."/>
        </authorList>
    </citation>
    <scope>NUCLEOTIDE SEQUENCE [LARGE SCALE GENOMIC DNA]</scope>
    <source>
        <strain evidence="2">ATCC 700980 / DSM 13731 / RS-1</strain>
    </source>
</reference>
<dbReference type="AlphaFoldDB" id="C4XIR1"/>
<sequence>MRYWLAKIMNIVYEVIVEVVLLLHEPRRRSMKKWISAALLALTLGMCLAPTAAMAADPASTLYQSIVDALGNNNGKFETVDFFLIWLD</sequence>
<evidence type="ECO:0000313" key="1">
    <source>
        <dbReference type="EMBL" id="BAH76629.1"/>
    </source>
</evidence>
<dbReference type="Proteomes" id="UP000009071">
    <property type="component" value="Chromosome"/>
</dbReference>
<organism evidence="1 2">
    <name type="scientific">Solidesulfovibrio magneticus (strain ATCC 700980 / DSM 13731 / RS-1)</name>
    <name type="common">Desulfovibrio magneticus</name>
    <dbReference type="NCBI Taxonomy" id="573370"/>
    <lineage>
        <taxon>Bacteria</taxon>
        <taxon>Pseudomonadati</taxon>
        <taxon>Thermodesulfobacteriota</taxon>
        <taxon>Desulfovibrionia</taxon>
        <taxon>Desulfovibrionales</taxon>
        <taxon>Desulfovibrionaceae</taxon>
        <taxon>Solidesulfovibrio</taxon>
    </lineage>
</organism>
<protein>
    <submittedName>
        <fullName evidence="1">Uncharacterized protein</fullName>
    </submittedName>
</protein>
<dbReference type="EMBL" id="AP010904">
    <property type="protein sequence ID" value="BAH76629.1"/>
    <property type="molecule type" value="Genomic_DNA"/>
</dbReference>
<proteinExistence type="predicted"/>
<accession>C4XIR1</accession>
<name>C4XIR1_SOLM1</name>
<dbReference type="HOGENOM" id="CLU_2464059_0_0_7"/>
<keyword evidence="2" id="KW-1185">Reference proteome</keyword>
<dbReference type="KEGG" id="dma:DMR_31380"/>
<evidence type="ECO:0000313" key="2">
    <source>
        <dbReference type="Proteomes" id="UP000009071"/>
    </source>
</evidence>
<gene>
    <name evidence="1" type="ordered locus">DMR_31380</name>
</gene>